<organism evidence="3 4">
    <name type="scientific">Enterocloster lavalensis</name>
    <dbReference type="NCBI Taxonomy" id="460384"/>
    <lineage>
        <taxon>Bacteria</taxon>
        <taxon>Bacillati</taxon>
        <taxon>Bacillota</taxon>
        <taxon>Clostridia</taxon>
        <taxon>Lachnospirales</taxon>
        <taxon>Lachnospiraceae</taxon>
        <taxon>Enterocloster</taxon>
    </lineage>
</organism>
<evidence type="ECO:0000313" key="4">
    <source>
        <dbReference type="Proteomes" id="UP000198508"/>
    </source>
</evidence>
<dbReference type="STRING" id="460384.SAMN05216313_12652"/>
<evidence type="ECO:0000256" key="2">
    <source>
        <dbReference type="SAM" id="SignalP"/>
    </source>
</evidence>
<gene>
    <name evidence="3" type="ORF">SAMN05216313_12652</name>
</gene>
<dbReference type="SUPFAM" id="SSF56954">
    <property type="entry name" value="Outer membrane efflux proteins (OEP)"/>
    <property type="match status" value="1"/>
</dbReference>
<dbReference type="Gene3D" id="1.20.1600.10">
    <property type="entry name" value="Outer membrane efflux proteins (OEP)"/>
    <property type="match status" value="2"/>
</dbReference>
<evidence type="ECO:0000313" key="3">
    <source>
        <dbReference type="EMBL" id="SEU04751.1"/>
    </source>
</evidence>
<dbReference type="GO" id="GO:0015562">
    <property type="term" value="F:efflux transmembrane transporter activity"/>
    <property type="evidence" value="ECO:0007669"/>
    <property type="project" value="InterPro"/>
</dbReference>
<sequence>MNDRRWKGFCAAAMAALLSAGLPLTAMAEPEPAPGDGYQQYMERLTDNRIEYDELADLIKNFYGPLKSQYDSLESMKGDTADIAMQMRVRADDMVNDEDGLKDQKKDNPQMAPVLNGYIAQTRAGIKELRKQAKKVEDNLDKFDSGAKMIDRYVNSAAQGLEFLVNTYQQTLSKRELVAKSVEVSQAAWNLQQTMQAQGLAVDADILSAASQLASSRQQLSSLDSGLEQMRRNIYQLTGYDVNAAGVEIGQVPHADPAAIASIDVAADKDKAAMNNYDLINLRGTAGGGSMNMVEKQTMKSTTMTRNKIRNVEYSEEQVRSNVQGLYDTILQKKAEYDSANTAWQSAQITWNAAQIQRQGGLVSDIQFMQMELAYLQAKSGYECADLALQQAMRDYQWAVKGVTITTAS</sequence>
<dbReference type="Proteomes" id="UP000198508">
    <property type="component" value="Unassembled WGS sequence"/>
</dbReference>
<keyword evidence="2" id="KW-0732">Signal</keyword>
<name>A0A1I0J4I5_9FIRM</name>
<dbReference type="EMBL" id="FOIM01000026">
    <property type="protein sequence ID" value="SEU04751.1"/>
    <property type="molecule type" value="Genomic_DNA"/>
</dbReference>
<evidence type="ECO:0008006" key="5">
    <source>
        <dbReference type="Google" id="ProtNLM"/>
    </source>
</evidence>
<keyword evidence="1" id="KW-0175">Coiled coil</keyword>
<protein>
    <recommendedName>
        <fullName evidence="5">Outer membrane efflux protein</fullName>
    </recommendedName>
</protein>
<dbReference type="AlphaFoldDB" id="A0A1I0J4I5"/>
<feature type="signal peptide" evidence="2">
    <location>
        <begin position="1"/>
        <end position="28"/>
    </location>
</feature>
<feature type="chain" id="PRO_5011543049" description="Outer membrane efflux protein" evidence="2">
    <location>
        <begin position="29"/>
        <end position="409"/>
    </location>
</feature>
<accession>A0A1I0J4I5</accession>
<feature type="coiled-coil region" evidence="1">
    <location>
        <begin position="119"/>
        <end position="146"/>
    </location>
</feature>
<keyword evidence="4" id="KW-1185">Reference proteome</keyword>
<proteinExistence type="predicted"/>
<reference evidence="4" key="1">
    <citation type="submission" date="2016-10" db="EMBL/GenBank/DDBJ databases">
        <authorList>
            <person name="Varghese N."/>
            <person name="Submissions S."/>
        </authorList>
    </citation>
    <scope>NUCLEOTIDE SEQUENCE [LARGE SCALE GENOMIC DNA]</scope>
    <source>
        <strain evidence="4">NLAE-zl-G277</strain>
    </source>
</reference>
<dbReference type="RefSeq" id="WP_092368351.1">
    <property type="nucleotide sequence ID" value="NZ_CABJCG010000023.1"/>
</dbReference>
<evidence type="ECO:0000256" key="1">
    <source>
        <dbReference type="SAM" id="Coils"/>
    </source>
</evidence>